<dbReference type="GO" id="GO:0006633">
    <property type="term" value="P:fatty acid biosynthetic process"/>
    <property type="evidence" value="ECO:0007669"/>
    <property type="project" value="UniProtKB-UniPathway"/>
</dbReference>
<dbReference type="InterPro" id="IPR050709">
    <property type="entry name" value="Biotin_Carboxyl_Carrier/Decarb"/>
</dbReference>
<dbReference type="EMBL" id="FOJU01000005">
    <property type="protein sequence ID" value="SFB10635.1"/>
    <property type="molecule type" value="Genomic_DNA"/>
</dbReference>
<dbReference type="Pfam" id="PF00364">
    <property type="entry name" value="Biotin_lipoyl"/>
    <property type="match status" value="1"/>
</dbReference>
<dbReference type="STRING" id="871651.SAMN05421688_2892"/>
<dbReference type="CDD" id="cd06850">
    <property type="entry name" value="biotinyl_domain"/>
    <property type="match status" value="1"/>
</dbReference>
<feature type="domain" description="Lipoyl-binding" evidence="10">
    <location>
        <begin position="74"/>
        <end position="150"/>
    </location>
</feature>
<gene>
    <name evidence="11" type="ORF">SAMN05421688_2892</name>
</gene>
<evidence type="ECO:0000256" key="9">
    <source>
        <dbReference type="RuleBase" id="RU364072"/>
    </source>
</evidence>
<dbReference type="PRINTS" id="PR01071">
    <property type="entry name" value="ACOABIOTINCC"/>
</dbReference>
<organism evidence="11 12">
    <name type="scientific">Poseidonocella pacifica</name>
    <dbReference type="NCBI Taxonomy" id="871651"/>
    <lineage>
        <taxon>Bacteria</taxon>
        <taxon>Pseudomonadati</taxon>
        <taxon>Pseudomonadota</taxon>
        <taxon>Alphaproteobacteria</taxon>
        <taxon>Rhodobacterales</taxon>
        <taxon>Roseobacteraceae</taxon>
        <taxon>Poseidonocella</taxon>
    </lineage>
</organism>
<keyword evidence="5 9" id="KW-0276">Fatty acid metabolism</keyword>
<dbReference type="InterPro" id="IPR011053">
    <property type="entry name" value="Single_hybrid_motif"/>
</dbReference>
<dbReference type="GO" id="GO:0003989">
    <property type="term" value="F:acetyl-CoA carboxylase activity"/>
    <property type="evidence" value="ECO:0007669"/>
    <property type="project" value="InterPro"/>
</dbReference>
<name>A0A1I0YB62_9RHOB</name>
<dbReference type="PANTHER" id="PTHR45266:SF3">
    <property type="entry name" value="OXALOACETATE DECARBOXYLASE ALPHA CHAIN"/>
    <property type="match status" value="1"/>
</dbReference>
<comment type="pathway">
    <text evidence="2 9">Lipid metabolism; fatty acid biosynthesis.</text>
</comment>
<dbReference type="Proteomes" id="UP000198796">
    <property type="component" value="Unassembled WGS sequence"/>
</dbReference>
<dbReference type="InterPro" id="IPR001249">
    <property type="entry name" value="AcCoA_biotinCC"/>
</dbReference>
<dbReference type="Gene3D" id="2.40.50.100">
    <property type="match status" value="1"/>
</dbReference>
<sequence length="151" mass="15355">MAVSIESLISSMKWAAKSHLDEYGYEVDGYRVTLRRGTAPAASPDFGVSVVTEVEAGSVAGPGSPAGDGGKDAQNAITAPLSGICYLSKDADSAPFVTAGDSIAKGQTVCLIEAMKVMTSVVAEADGTIAALRVEDGATVEAGSVLFEVRP</sequence>
<reference evidence="11 12" key="1">
    <citation type="submission" date="2016-10" db="EMBL/GenBank/DDBJ databases">
        <authorList>
            <person name="de Groot N.N."/>
        </authorList>
    </citation>
    <scope>NUCLEOTIDE SEQUENCE [LARGE SCALE GENOMIC DNA]</scope>
    <source>
        <strain evidence="11 12">DSM 29316</strain>
    </source>
</reference>
<dbReference type="SUPFAM" id="SSF51230">
    <property type="entry name" value="Single hybrid motif"/>
    <property type="match status" value="1"/>
</dbReference>
<protein>
    <recommendedName>
        <fullName evidence="3 9">Biotin carboxyl carrier protein of acetyl-CoA carboxylase</fullName>
    </recommendedName>
</protein>
<dbReference type="InterPro" id="IPR001882">
    <property type="entry name" value="Biotin_BS"/>
</dbReference>
<evidence type="ECO:0000313" key="11">
    <source>
        <dbReference type="EMBL" id="SFB10635.1"/>
    </source>
</evidence>
<dbReference type="PANTHER" id="PTHR45266">
    <property type="entry name" value="OXALOACETATE DECARBOXYLASE ALPHA CHAIN"/>
    <property type="match status" value="1"/>
</dbReference>
<keyword evidence="8 9" id="KW-0092">Biotin</keyword>
<keyword evidence="6 9" id="KW-0443">Lipid metabolism</keyword>
<dbReference type="PROSITE" id="PS00188">
    <property type="entry name" value="BIOTIN"/>
    <property type="match status" value="1"/>
</dbReference>
<evidence type="ECO:0000256" key="5">
    <source>
        <dbReference type="ARBA" id="ARBA00022832"/>
    </source>
</evidence>
<keyword evidence="7 9" id="KW-0275">Fatty acid biosynthesis</keyword>
<evidence type="ECO:0000313" key="12">
    <source>
        <dbReference type="Proteomes" id="UP000198796"/>
    </source>
</evidence>
<dbReference type="PROSITE" id="PS50968">
    <property type="entry name" value="BIOTINYL_LIPOYL"/>
    <property type="match status" value="1"/>
</dbReference>
<evidence type="ECO:0000256" key="7">
    <source>
        <dbReference type="ARBA" id="ARBA00023160"/>
    </source>
</evidence>
<evidence type="ECO:0000256" key="2">
    <source>
        <dbReference type="ARBA" id="ARBA00005194"/>
    </source>
</evidence>
<keyword evidence="12" id="KW-1185">Reference proteome</keyword>
<evidence type="ECO:0000256" key="6">
    <source>
        <dbReference type="ARBA" id="ARBA00023098"/>
    </source>
</evidence>
<dbReference type="GO" id="GO:0009317">
    <property type="term" value="C:acetyl-CoA carboxylase complex"/>
    <property type="evidence" value="ECO:0007669"/>
    <property type="project" value="InterPro"/>
</dbReference>
<dbReference type="UniPathway" id="UPA00094"/>
<accession>A0A1I0YB62</accession>
<comment type="function">
    <text evidence="1 9">This protein is a component of the acetyl coenzyme A carboxylase complex; first, biotin carboxylase catalyzes the carboxylation of the carrier protein and then the transcarboxylase transfers the carboxyl group to form malonyl-CoA.</text>
</comment>
<evidence type="ECO:0000259" key="10">
    <source>
        <dbReference type="PROSITE" id="PS50968"/>
    </source>
</evidence>
<dbReference type="InterPro" id="IPR000089">
    <property type="entry name" value="Biotin_lipoyl"/>
</dbReference>
<dbReference type="AlphaFoldDB" id="A0A1I0YB62"/>
<evidence type="ECO:0000256" key="4">
    <source>
        <dbReference type="ARBA" id="ARBA00022516"/>
    </source>
</evidence>
<proteinExistence type="predicted"/>
<evidence type="ECO:0000256" key="1">
    <source>
        <dbReference type="ARBA" id="ARBA00003761"/>
    </source>
</evidence>
<evidence type="ECO:0000256" key="3">
    <source>
        <dbReference type="ARBA" id="ARBA00017562"/>
    </source>
</evidence>
<dbReference type="RefSeq" id="WP_175501279.1">
    <property type="nucleotide sequence ID" value="NZ_FOJU01000005.1"/>
</dbReference>
<keyword evidence="4 9" id="KW-0444">Lipid biosynthesis</keyword>
<evidence type="ECO:0000256" key="8">
    <source>
        <dbReference type="ARBA" id="ARBA00023267"/>
    </source>
</evidence>